<dbReference type="NCBIfam" id="TIGR01845">
    <property type="entry name" value="outer_NodT"/>
    <property type="match status" value="1"/>
</dbReference>
<keyword evidence="2" id="KW-1134">Transmembrane beta strand</keyword>
<evidence type="ECO:0000313" key="5">
    <source>
        <dbReference type="Proteomes" id="UP000534294"/>
    </source>
</evidence>
<keyword evidence="2" id="KW-0732">Signal</keyword>
<keyword evidence="2" id="KW-0564">Palmitate</keyword>
<evidence type="ECO:0000256" key="1">
    <source>
        <dbReference type="ARBA" id="ARBA00007613"/>
    </source>
</evidence>
<name>A0A7W7YML3_9BACT</name>
<dbReference type="RefSeq" id="WP_184209853.1">
    <property type="nucleotide sequence ID" value="NZ_JACHIF010000006.1"/>
</dbReference>
<dbReference type="PANTHER" id="PTHR30203">
    <property type="entry name" value="OUTER MEMBRANE CATION EFFLUX PROTEIN"/>
    <property type="match status" value="1"/>
</dbReference>
<dbReference type="SUPFAM" id="SSF56954">
    <property type="entry name" value="Outer membrane efflux proteins (OEP)"/>
    <property type="match status" value="1"/>
</dbReference>
<keyword evidence="2 4" id="KW-0449">Lipoprotein</keyword>
<protein>
    <submittedName>
        <fullName evidence="4">NodT family efflux transporter outer membrane factor (OMF) lipoprotein</fullName>
    </submittedName>
</protein>
<dbReference type="InterPro" id="IPR010131">
    <property type="entry name" value="MdtP/NodT-like"/>
</dbReference>
<dbReference type="Proteomes" id="UP000534294">
    <property type="component" value="Unassembled WGS sequence"/>
</dbReference>
<gene>
    <name evidence="4" type="ORF">HNQ64_003022</name>
</gene>
<feature type="signal peptide" evidence="2">
    <location>
        <begin position="1"/>
        <end position="21"/>
    </location>
</feature>
<proteinExistence type="inferred from homology"/>
<feature type="region of interest" description="Disordered" evidence="3">
    <location>
        <begin position="23"/>
        <end position="46"/>
    </location>
</feature>
<dbReference type="EMBL" id="JACHIF010000006">
    <property type="protein sequence ID" value="MBB5038757.1"/>
    <property type="molecule type" value="Genomic_DNA"/>
</dbReference>
<organism evidence="4 5">
    <name type="scientific">Prosthecobacter dejongeii</name>
    <dbReference type="NCBI Taxonomy" id="48465"/>
    <lineage>
        <taxon>Bacteria</taxon>
        <taxon>Pseudomonadati</taxon>
        <taxon>Verrucomicrobiota</taxon>
        <taxon>Verrucomicrobiia</taxon>
        <taxon>Verrucomicrobiales</taxon>
        <taxon>Verrucomicrobiaceae</taxon>
        <taxon>Prosthecobacter</taxon>
    </lineage>
</organism>
<dbReference type="Pfam" id="PF02321">
    <property type="entry name" value="OEP"/>
    <property type="match status" value="2"/>
</dbReference>
<dbReference type="InterPro" id="IPR003423">
    <property type="entry name" value="OMP_efflux"/>
</dbReference>
<keyword evidence="5" id="KW-1185">Reference proteome</keyword>
<dbReference type="AlphaFoldDB" id="A0A7W7YML3"/>
<keyword evidence="2" id="KW-0812">Transmembrane</keyword>
<dbReference type="GO" id="GO:0015562">
    <property type="term" value="F:efflux transmembrane transporter activity"/>
    <property type="evidence" value="ECO:0007669"/>
    <property type="project" value="InterPro"/>
</dbReference>
<evidence type="ECO:0000256" key="2">
    <source>
        <dbReference type="RuleBase" id="RU362097"/>
    </source>
</evidence>
<comment type="subcellular location">
    <subcellularLocation>
        <location evidence="2">Cell membrane</location>
        <topology evidence="2">Lipid-anchor</topology>
    </subcellularLocation>
</comment>
<keyword evidence="2" id="KW-0472">Membrane</keyword>
<feature type="chain" id="PRO_5031598187" evidence="2">
    <location>
        <begin position="22"/>
        <end position="511"/>
    </location>
</feature>
<comment type="similarity">
    <text evidence="1 2">Belongs to the outer membrane factor (OMF) (TC 1.B.17) family.</text>
</comment>
<dbReference type="PANTHER" id="PTHR30203:SF30">
    <property type="entry name" value="OUTER MEMBRANE PROTEIN-RELATED"/>
    <property type="match status" value="1"/>
</dbReference>
<comment type="caution">
    <text evidence="4">The sequence shown here is derived from an EMBL/GenBank/DDBJ whole genome shotgun (WGS) entry which is preliminary data.</text>
</comment>
<accession>A0A7W7YML3</accession>
<dbReference type="GO" id="GO:0005886">
    <property type="term" value="C:plasma membrane"/>
    <property type="evidence" value="ECO:0007669"/>
    <property type="project" value="UniProtKB-SubCell"/>
</dbReference>
<reference evidence="4 5" key="1">
    <citation type="submission" date="2020-08" db="EMBL/GenBank/DDBJ databases">
        <title>Genomic Encyclopedia of Type Strains, Phase IV (KMG-IV): sequencing the most valuable type-strain genomes for metagenomic binning, comparative biology and taxonomic classification.</title>
        <authorList>
            <person name="Goeker M."/>
        </authorList>
    </citation>
    <scope>NUCLEOTIDE SEQUENCE [LARGE SCALE GENOMIC DNA]</scope>
    <source>
        <strain evidence="4 5">DSM 12251</strain>
    </source>
</reference>
<dbReference type="Gene3D" id="2.20.200.10">
    <property type="entry name" value="Outer membrane efflux proteins (OEP)"/>
    <property type="match status" value="1"/>
</dbReference>
<evidence type="ECO:0000256" key="3">
    <source>
        <dbReference type="SAM" id="MobiDB-lite"/>
    </source>
</evidence>
<sequence length="511" mass="55998">MKTTIQSLGALCMLATLPACSTPQRAPLPSSEPPLPASFPESGSQRSSATLGWREFFTDPHLKSLISTALENNQELNILMQEISVSKSEVLERKGALFPFVTLGGGAGLEKVGRYTRNGAVEEGLEIKEGKEFPEPLPDFGLVADFDWEVDIWKKLRNERGAAVQRYLASQEGRNFMVTHIIAEIAQSYYELIALDNQLSILQRTVGIQQDALGAVKHQKDAAKVTELAVRRFEAEVLKNQSHLFEIKQKITVTENRLNYLAGRYPQTVKRNSSGFESLRLKSLYAGLPTDLLRHRPDVVQAEMQLVAAGLDVKAAGARFYPALNISAALGLQSFSLDHTLFTTPESLVYGVAANIAAPLINRSAIQAAYQGASARQISAIYTYQQTVLKAYIEVVNHLAEMRNLTQSFELKSQQVAAMSDSITLSTQLFNSARADYTEVLLTQREALEARIDLVELKQQQLSAFVKAYKALGGGAGHEAGPGKASLSTSISASPGPSNFLRKILPFRRDA</sequence>
<evidence type="ECO:0000313" key="4">
    <source>
        <dbReference type="EMBL" id="MBB5038757.1"/>
    </source>
</evidence>
<dbReference type="Gene3D" id="1.20.1600.10">
    <property type="entry name" value="Outer membrane efflux proteins (OEP)"/>
    <property type="match status" value="1"/>
</dbReference>